<feature type="transmembrane region" description="Helical" evidence="5">
    <location>
        <begin position="152"/>
        <end position="170"/>
    </location>
</feature>
<name>A0A2T1DTC7_9CYAN</name>
<feature type="transmembrane region" description="Helical" evidence="5">
    <location>
        <begin position="115"/>
        <end position="140"/>
    </location>
</feature>
<dbReference type="PANTHER" id="PTHR43310:SF4">
    <property type="entry name" value="AFR304WP"/>
    <property type="match status" value="1"/>
</dbReference>
<keyword evidence="2 5" id="KW-0812">Transmembrane</keyword>
<organism evidence="7 8">
    <name type="scientific">Stenomitos frigidus ULC18</name>
    <dbReference type="NCBI Taxonomy" id="2107698"/>
    <lineage>
        <taxon>Bacteria</taxon>
        <taxon>Bacillati</taxon>
        <taxon>Cyanobacteriota</taxon>
        <taxon>Cyanophyceae</taxon>
        <taxon>Leptolyngbyales</taxon>
        <taxon>Leptolyngbyaceae</taxon>
        <taxon>Stenomitos</taxon>
    </lineage>
</organism>
<evidence type="ECO:0000313" key="8">
    <source>
        <dbReference type="Proteomes" id="UP000239576"/>
    </source>
</evidence>
<evidence type="ECO:0000256" key="5">
    <source>
        <dbReference type="SAM" id="Phobius"/>
    </source>
</evidence>
<gene>
    <name evidence="7" type="ORF">C7B82_29935</name>
</gene>
<feature type="transmembrane region" description="Helical" evidence="5">
    <location>
        <begin position="357"/>
        <end position="377"/>
    </location>
</feature>
<comment type="subcellular location">
    <subcellularLocation>
        <location evidence="1">Membrane</location>
        <topology evidence="1">Multi-pass membrane protein</topology>
    </subcellularLocation>
</comment>
<dbReference type="AlphaFoldDB" id="A0A2T1DTC7"/>
<keyword evidence="4 5" id="KW-0472">Membrane</keyword>
<keyword evidence="3 5" id="KW-1133">Transmembrane helix</keyword>
<evidence type="ECO:0000259" key="6">
    <source>
        <dbReference type="Pfam" id="PF00916"/>
    </source>
</evidence>
<dbReference type="GO" id="GO:0016020">
    <property type="term" value="C:membrane"/>
    <property type="evidence" value="ECO:0007669"/>
    <property type="project" value="UniProtKB-SubCell"/>
</dbReference>
<evidence type="ECO:0000256" key="1">
    <source>
        <dbReference type="ARBA" id="ARBA00004141"/>
    </source>
</evidence>
<feature type="transmembrane region" description="Helical" evidence="5">
    <location>
        <begin position="215"/>
        <end position="233"/>
    </location>
</feature>
<dbReference type="PANTHER" id="PTHR43310">
    <property type="entry name" value="SULFATE TRANSPORTER YBAR-RELATED"/>
    <property type="match status" value="1"/>
</dbReference>
<feature type="transmembrane region" description="Helical" evidence="5">
    <location>
        <begin position="83"/>
        <end position="103"/>
    </location>
</feature>
<feature type="domain" description="SLC26A/SulP transporter" evidence="6">
    <location>
        <begin position="29"/>
        <end position="413"/>
    </location>
</feature>
<comment type="caution">
    <text evidence="7">The sequence shown here is derived from an EMBL/GenBank/DDBJ whole genome shotgun (WGS) entry which is preliminary data.</text>
</comment>
<feature type="transmembrane region" description="Helical" evidence="5">
    <location>
        <begin position="415"/>
        <end position="442"/>
    </location>
</feature>
<feature type="transmembrane region" description="Helical" evidence="5">
    <location>
        <begin position="21"/>
        <end position="46"/>
    </location>
</feature>
<evidence type="ECO:0000256" key="3">
    <source>
        <dbReference type="ARBA" id="ARBA00022989"/>
    </source>
</evidence>
<reference evidence="7 8" key="2">
    <citation type="submission" date="2018-03" db="EMBL/GenBank/DDBJ databases">
        <title>The ancient ancestry and fast evolution of plastids.</title>
        <authorList>
            <person name="Moore K.R."/>
            <person name="Magnabosco C."/>
            <person name="Momper L."/>
            <person name="Gold D.A."/>
            <person name="Bosak T."/>
            <person name="Fournier G.P."/>
        </authorList>
    </citation>
    <scope>NUCLEOTIDE SEQUENCE [LARGE SCALE GENOMIC DNA]</scope>
    <source>
        <strain evidence="7 8">ULC18</strain>
    </source>
</reference>
<proteinExistence type="predicted"/>
<evidence type="ECO:0000256" key="4">
    <source>
        <dbReference type="ARBA" id="ARBA00023136"/>
    </source>
</evidence>
<feature type="transmembrane region" description="Helical" evidence="5">
    <location>
        <begin position="190"/>
        <end position="208"/>
    </location>
</feature>
<dbReference type="OrthoDB" id="9771198at2"/>
<evidence type="ECO:0000313" key="7">
    <source>
        <dbReference type="EMBL" id="PSB23753.1"/>
    </source>
</evidence>
<keyword evidence="8" id="KW-1185">Reference proteome</keyword>
<accession>A0A2T1DTC7</accession>
<feature type="transmembrane region" description="Helical" evidence="5">
    <location>
        <begin position="58"/>
        <end position="76"/>
    </location>
</feature>
<reference evidence="8" key="1">
    <citation type="submission" date="2018-02" db="EMBL/GenBank/DDBJ databases">
        <authorList>
            <person name="Moore K."/>
            <person name="Momper L."/>
        </authorList>
    </citation>
    <scope>NUCLEOTIDE SEQUENCE [LARGE SCALE GENOMIC DNA]</scope>
    <source>
        <strain evidence="8">ULC18</strain>
    </source>
</reference>
<feature type="transmembrane region" description="Helical" evidence="5">
    <location>
        <begin position="384"/>
        <end position="403"/>
    </location>
</feature>
<sequence>MMMNRYKHLLAQWRPLPHPNRLLWSLAIGLTTGSLGVVFALSYAALIFSGNLTGQLSTGFGLVLFSVATTRMIVALTSSYPGMVADLSTVPTAILAWSVGMVVRELPVGTSPGEVLVTVLATIALTSVLTGSVLLLLGLFQLGEWVRLMPRSVVGGFVASTGWLLVKGAIKLMTNQTLDWAHLPMLIQPQVFLHWLPGLLLALYLLWLSRYPLHPLAMITSLVAAIAVFYGLLSLSGISPNQAIVHGWTLPIANDQGVQTLWQSLSHLHLGLIHWPAIAKQWMCIATAIVTAAISLLMNVSGLELVTKRPIDLNQELKVAGATNLLLGLSGGILSFQSLSKSVLSHKLGNRDRFPTLADSGLCIILPLLGSSFLCYFPKPVLGGLLLFLGLSLLLEWVYAAWFKLSRVDYGIVQLIWMTSSTIGFLQGLTLGWLLAGGLLLFNSKRLLRQLGK</sequence>
<dbReference type="Pfam" id="PF00916">
    <property type="entry name" value="Sulfate_transp"/>
    <property type="match status" value="1"/>
</dbReference>
<feature type="transmembrane region" description="Helical" evidence="5">
    <location>
        <begin position="319"/>
        <end position="337"/>
    </location>
</feature>
<dbReference type="InterPro" id="IPR011547">
    <property type="entry name" value="SLC26A/SulP_dom"/>
</dbReference>
<feature type="transmembrane region" description="Helical" evidence="5">
    <location>
        <begin position="278"/>
        <end position="298"/>
    </location>
</feature>
<dbReference type="Proteomes" id="UP000239576">
    <property type="component" value="Unassembled WGS sequence"/>
</dbReference>
<dbReference type="InterPro" id="IPR052706">
    <property type="entry name" value="Membrane-Transporter-like"/>
</dbReference>
<dbReference type="EMBL" id="PVWK01000159">
    <property type="protein sequence ID" value="PSB23753.1"/>
    <property type="molecule type" value="Genomic_DNA"/>
</dbReference>
<evidence type="ECO:0000256" key="2">
    <source>
        <dbReference type="ARBA" id="ARBA00022692"/>
    </source>
</evidence>
<protein>
    <submittedName>
        <fullName evidence="7">Sodium-independent anion transporter</fullName>
    </submittedName>
</protein>